<keyword evidence="3" id="KW-1185">Reference proteome</keyword>
<protein>
    <submittedName>
        <fullName evidence="2">Transposon ty3-I gag-pol polyprotein</fullName>
    </submittedName>
</protein>
<dbReference type="Pfam" id="PF17921">
    <property type="entry name" value="Integrase_H2C2"/>
    <property type="match status" value="1"/>
</dbReference>
<reference evidence="2" key="2">
    <citation type="submission" date="2022-01" db="EMBL/GenBank/DDBJ databases">
        <authorList>
            <person name="Yamashiro T."/>
            <person name="Shiraishi A."/>
            <person name="Satake H."/>
            <person name="Nakayama K."/>
        </authorList>
    </citation>
    <scope>NUCLEOTIDE SEQUENCE</scope>
</reference>
<gene>
    <name evidence="2" type="ORF">Tco_0952091</name>
</gene>
<accession>A0ABQ5DVX8</accession>
<dbReference type="CDD" id="cd00303">
    <property type="entry name" value="retropepsin_like"/>
    <property type="match status" value="1"/>
</dbReference>
<evidence type="ECO:0000259" key="1">
    <source>
        <dbReference type="Pfam" id="PF17921"/>
    </source>
</evidence>
<dbReference type="Gene3D" id="1.10.340.70">
    <property type="match status" value="1"/>
</dbReference>
<evidence type="ECO:0000313" key="3">
    <source>
        <dbReference type="Proteomes" id="UP001151760"/>
    </source>
</evidence>
<proteinExistence type="predicted"/>
<name>A0ABQ5DVX8_9ASTR</name>
<reference evidence="2" key="1">
    <citation type="journal article" date="2022" name="Int. J. Mol. Sci.">
        <title>Draft Genome of Tanacetum Coccineum: Genomic Comparison of Closely Related Tanacetum-Family Plants.</title>
        <authorList>
            <person name="Yamashiro T."/>
            <person name="Shiraishi A."/>
            <person name="Nakayama K."/>
            <person name="Satake H."/>
        </authorList>
    </citation>
    <scope>NUCLEOTIDE SEQUENCE</scope>
</reference>
<dbReference type="InterPro" id="IPR021109">
    <property type="entry name" value="Peptidase_aspartic_dom_sf"/>
</dbReference>
<sequence length="612" mass="69443">MKTVTAGILSTQSRFPRHINSDTDKSWSWIDSWEYGRRVKKYEGFRVDVKCKSIEDKVRRKVFKVDEAFAIENSRASSFQVRGNHVEETKINAVQDWASPKILLEVRYNKVADAFQEEYELGYVEPLYGEAEQVTYVVQRTLCSPKVSGSSQRNKIFQTKCLVKEKICYMIIDGRSCKNLMSKALVKAFQLPTEPYPSPYQIGRIKKGLALKVTEICKVPLALGKHYNELVTCDVVDMETCHVLLGRPWQHDVDSTHQGKLNMYLFKWCGKTIAMLSLSVVSTKTKLENKTLATLVASPKDFQAERKEMGVSYALVMKGVNDVMENAIPAVIKPLLAEFGKIVTHDTLDALPPLRNIQHQIELSRKTTLLVSISSEVLGYDSIKELYAIDEDFGNIWMELKTKQHRGEFLLLDGYLFKGRDKTIASVESRFSWPQLKRDVGAFVKRCVVCQEGKGNTQNKSLYMPLSVPKSPWVNMSMNFMLGLPGTQWGVDFVFVVVGTLLSNPKSQIFVTEECDDGSRPEEQHLVVPCSDEEIVKFPTQPATTEISGDNGSNLEDFLIVLTREEADIIGPILAVEDEPLMMFESGPNIIKEDFFNDLEWNNIRQIREPLS</sequence>
<evidence type="ECO:0000313" key="2">
    <source>
        <dbReference type="EMBL" id="GJT43376.1"/>
    </source>
</evidence>
<dbReference type="PANTHER" id="PTHR35046:SF9">
    <property type="entry name" value="RNA-DIRECTED DNA POLYMERASE"/>
    <property type="match status" value="1"/>
</dbReference>
<comment type="caution">
    <text evidence="2">The sequence shown here is derived from an EMBL/GenBank/DDBJ whole genome shotgun (WGS) entry which is preliminary data.</text>
</comment>
<feature type="domain" description="Integrase zinc-binding" evidence="1">
    <location>
        <begin position="419"/>
        <end position="454"/>
    </location>
</feature>
<dbReference type="Proteomes" id="UP001151760">
    <property type="component" value="Unassembled WGS sequence"/>
</dbReference>
<dbReference type="Gene3D" id="2.40.70.10">
    <property type="entry name" value="Acid Proteases"/>
    <property type="match status" value="1"/>
</dbReference>
<organism evidence="2 3">
    <name type="scientific">Tanacetum coccineum</name>
    <dbReference type="NCBI Taxonomy" id="301880"/>
    <lineage>
        <taxon>Eukaryota</taxon>
        <taxon>Viridiplantae</taxon>
        <taxon>Streptophyta</taxon>
        <taxon>Embryophyta</taxon>
        <taxon>Tracheophyta</taxon>
        <taxon>Spermatophyta</taxon>
        <taxon>Magnoliopsida</taxon>
        <taxon>eudicotyledons</taxon>
        <taxon>Gunneridae</taxon>
        <taxon>Pentapetalae</taxon>
        <taxon>asterids</taxon>
        <taxon>campanulids</taxon>
        <taxon>Asterales</taxon>
        <taxon>Asteraceae</taxon>
        <taxon>Asteroideae</taxon>
        <taxon>Anthemideae</taxon>
        <taxon>Anthemidinae</taxon>
        <taxon>Tanacetum</taxon>
    </lineage>
</organism>
<dbReference type="InterPro" id="IPR041588">
    <property type="entry name" value="Integrase_H2C2"/>
</dbReference>
<dbReference type="PANTHER" id="PTHR35046">
    <property type="entry name" value="ZINC KNUCKLE (CCHC-TYPE) FAMILY PROTEIN"/>
    <property type="match status" value="1"/>
</dbReference>
<dbReference type="EMBL" id="BQNB010015723">
    <property type="protein sequence ID" value="GJT43376.1"/>
    <property type="molecule type" value="Genomic_DNA"/>
</dbReference>